<feature type="domain" description="DUF4097" evidence="2">
    <location>
        <begin position="44"/>
        <end position="257"/>
    </location>
</feature>
<reference evidence="3" key="1">
    <citation type="submission" date="2020-10" db="EMBL/GenBank/DDBJ databases">
        <authorList>
            <person name="Gilroy R."/>
        </authorList>
    </citation>
    <scope>NUCLEOTIDE SEQUENCE</scope>
    <source>
        <strain evidence="3">7293</strain>
    </source>
</reference>
<evidence type="ECO:0000259" key="2">
    <source>
        <dbReference type="Pfam" id="PF13349"/>
    </source>
</evidence>
<organism evidence="3 4">
    <name type="scientific">Candidatus Ornithospirochaeta stercoripullorum</name>
    <dbReference type="NCBI Taxonomy" id="2840899"/>
    <lineage>
        <taxon>Bacteria</taxon>
        <taxon>Pseudomonadati</taxon>
        <taxon>Spirochaetota</taxon>
        <taxon>Spirochaetia</taxon>
        <taxon>Spirochaetales</taxon>
        <taxon>Spirochaetaceae</taxon>
        <taxon>Spirochaetaceae incertae sedis</taxon>
        <taxon>Candidatus Ornithospirochaeta</taxon>
    </lineage>
</organism>
<keyword evidence="1" id="KW-0472">Membrane</keyword>
<evidence type="ECO:0000256" key="1">
    <source>
        <dbReference type="SAM" id="Phobius"/>
    </source>
</evidence>
<dbReference type="Pfam" id="PF13349">
    <property type="entry name" value="DUF4097"/>
    <property type="match status" value="1"/>
</dbReference>
<comment type="caution">
    <text evidence="3">The sequence shown here is derived from an EMBL/GenBank/DDBJ whole genome shotgun (WGS) entry which is preliminary data.</text>
</comment>
<dbReference type="EMBL" id="JADIMT010000033">
    <property type="protein sequence ID" value="MBO8435772.1"/>
    <property type="molecule type" value="Genomic_DNA"/>
</dbReference>
<evidence type="ECO:0000313" key="4">
    <source>
        <dbReference type="Proteomes" id="UP000823615"/>
    </source>
</evidence>
<accession>A0A9D9H5B7</accession>
<protein>
    <submittedName>
        <fullName evidence="3">DUF4097 family beta strand repeat protein</fullName>
    </submittedName>
</protein>
<dbReference type="AlphaFoldDB" id="A0A9D9H5B7"/>
<dbReference type="Proteomes" id="UP000823615">
    <property type="component" value="Unassembled WGS sequence"/>
</dbReference>
<dbReference type="InterPro" id="IPR025164">
    <property type="entry name" value="Toastrack_DUF4097"/>
</dbReference>
<reference evidence="3" key="2">
    <citation type="journal article" date="2021" name="PeerJ">
        <title>Extensive microbial diversity within the chicken gut microbiome revealed by metagenomics and culture.</title>
        <authorList>
            <person name="Gilroy R."/>
            <person name="Ravi A."/>
            <person name="Getino M."/>
            <person name="Pursley I."/>
            <person name="Horton D.L."/>
            <person name="Alikhan N.F."/>
            <person name="Baker D."/>
            <person name="Gharbi K."/>
            <person name="Hall N."/>
            <person name="Watson M."/>
            <person name="Adriaenssens E.M."/>
            <person name="Foster-Nyarko E."/>
            <person name="Jarju S."/>
            <person name="Secka A."/>
            <person name="Antonio M."/>
            <person name="Oren A."/>
            <person name="Chaudhuri R.R."/>
            <person name="La Ragione R."/>
            <person name="Hildebrand F."/>
            <person name="Pallen M.J."/>
        </authorList>
    </citation>
    <scope>NUCLEOTIDE SEQUENCE</scope>
    <source>
        <strain evidence="3">7293</strain>
    </source>
</reference>
<keyword evidence="1" id="KW-0812">Transmembrane</keyword>
<keyword evidence="1" id="KW-1133">Transmembrane helix</keyword>
<evidence type="ECO:0000313" key="3">
    <source>
        <dbReference type="EMBL" id="MBO8435772.1"/>
    </source>
</evidence>
<sequence length="259" mass="27538">MMHKNARQRMIITISAALAIVTILVISIMLGSDKNATIPVSSSTKIVIDSKDTSVFITTEERVDAYIEQHTSREFEVNESGDAINITTRGKGILQICLPSWQRTKSITVSTTSGDIVMDTAMTQDIELSSMTGSMMITGTSSTTLRAKSNSGNIILTDTYTEDTTINNGTGYIRAIGALGNIMAEAKSGSIYVVPTGKNLISAKTDSGAINIISSDRSVSWSTEMGDAMIYGDALPPSGGPEDAEITAFSTRGDITISE</sequence>
<gene>
    <name evidence="3" type="ORF">IAA97_02175</name>
</gene>
<feature type="transmembrane region" description="Helical" evidence="1">
    <location>
        <begin position="12"/>
        <end position="31"/>
    </location>
</feature>
<proteinExistence type="predicted"/>
<name>A0A9D9H5B7_9SPIO</name>